<accession>V5Z7E4</accession>
<comment type="caution">
    <text evidence="1">The sequence shown here is derived from an EMBL/GenBank/DDBJ whole genome shotgun (WGS) entry which is preliminary data.</text>
</comment>
<proteinExistence type="predicted"/>
<protein>
    <submittedName>
        <fullName evidence="1">Uncharacterized protein</fullName>
    </submittedName>
</protein>
<dbReference type="AlphaFoldDB" id="V5Z7E4"/>
<gene>
    <name evidence="1" type="ORF">EPIR_1519</name>
</gene>
<reference evidence="1 2" key="1">
    <citation type="journal article" date="2013" name="Syst. Appl. Microbiol.">
        <title>Phylogenetic position and virulence apparatus of the pear flower necrosis pathogen Erwinia piriflorinigrans CFBP 5888T as assessed by comparative genomics.</title>
        <authorList>
            <person name="Smits T.H."/>
            <person name="Rezzonico F."/>
            <person name="Lopez M.M."/>
            <person name="Blom J."/>
            <person name="Goesmann A."/>
            <person name="Frey J.E."/>
            <person name="Duffy B."/>
        </authorList>
    </citation>
    <scope>NUCLEOTIDE SEQUENCE [LARGE SCALE GENOMIC DNA]</scope>
    <source>
        <strain evidence="2">CFBP5888</strain>
    </source>
</reference>
<dbReference type="Proteomes" id="UP000018217">
    <property type="component" value="Unassembled WGS sequence"/>
</dbReference>
<dbReference type="EMBL" id="CAHS01000014">
    <property type="protein sequence ID" value="CCG86884.1"/>
    <property type="molecule type" value="Genomic_DNA"/>
</dbReference>
<keyword evidence="2" id="KW-1185">Reference proteome</keyword>
<evidence type="ECO:0000313" key="2">
    <source>
        <dbReference type="Proteomes" id="UP000018217"/>
    </source>
</evidence>
<organism evidence="1 2">
    <name type="scientific">Erwinia piriflorinigrans CFBP 5888</name>
    <dbReference type="NCBI Taxonomy" id="1161919"/>
    <lineage>
        <taxon>Bacteria</taxon>
        <taxon>Pseudomonadati</taxon>
        <taxon>Pseudomonadota</taxon>
        <taxon>Gammaproteobacteria</taxon>
        <taxon>Enterobacterales</taxon>
        <taxon>Erwiniaceae</taxon>
        <taxon>Erwinia</taxon>
    </lineage>
</organism>
<name>V5Z7E4_9GAMM</name>
<sequence length="52" mass="5841">MALKSNPIALFSQLKHQNVIKLLKKQWAFFGLLLAACRFVLITGERRVLSAG</sequence>
<evidence type="ECO:0000313" key="1">
    <source>
        <dbReference type="EMBL" id="CCG86884.1"/>
    </source>
</evidence>